<organism evidence="1 2">
    <name type="scientific">Vanilla planifolia</name>
    <name type="common">Vanilla</name>
    <dbReference type="NCBI Taxonomy" id="51239"/>
    <lineage>
        <taxon>Eukaryota</taxon>
        <taxon>Viridiplantae</taxon>
        <taxon>Streptophyta</taxon>
        <taxon>Embryophyta</taxon>
        <taxon>Tracheophyta</taxon>
        <taxon>Spermatophyta</taxon>
        <taxon>Magnoliopsida</taxon>
        <taxon>Liliopsida</taxon>
        <taxon>Asparagales</taxon>
        <taxon>Orchidaceae</taxon>
        <taxon>Vanilloideae</taxon>
        <taxon>Vanilleae</taxon>
        <taxon>Vanilla</taxon>
    </lineage>
</organism>
<sequence length="93" mass="10435">MLVGDPKMVKHSWAKSCAVKLNEVKKSPLGASTSVDLGGSSKYSNENFEGRRVERFHVNDTCRQVGRKSTECHWYESISQAKFLESNVVDTAR</sequence>
<dbReference type="OrthoDB" id="1682477at2759"/>
<dbReference type="Proteomes" id="UP000639772">
    <property type="component" value="Unassembled WGS sequence"/>
</dbReference>
<dbReference type="AlphaFoldDB" id="A0A835P812"/>
<proteinExistence type="predicted"/>
<reference evidence="1 2" key="1">
    <citation type="journal article" date="2020" name="Nat. Food">
        <title>A phased Vanilla planifolia genome enables genetic improvement of flavour and production.</title>
        <authorList>
            <person name="Hasing T."/>
            <person name="Tang H."/>
            <person name="Brym M."/>
            <person name="Khazi F."/>
            <person name="Huang T."/>
            <person name="Chambers A.H."/>
        </authorList>
    </citation>
    <scope>NUCLEOTIDE SEQUENCE [LARGE SCALE GENOMIC DNA]</scope>
    <source>
        <tissue evidence="1">Leaf</tissue>
    </source>
</reference>
<name>A0A835P812_VANPL</name>
<feature type="non-terminal residue" evidence="1">
    <location>
        <position position="1"/>
    </location>
</feature>
<comment type="caution">
    <text evidence="1">The sequence shown here is derived from an EMBL/GenBank/DDBJ whole genome shotgun (WGS) entry which is preliminary data.</text>
</comment>
<protein>
    <submittedName>
        <fullName evidence="1">Uncharacterized protein</fullName>
    </submittedName>
</protein>
<evidence type="ECO:0000313" key="2">
    <source>
        <dbReference type="Proteomes" id="UP000639772"/>
    </source>
</evidence>
<gene>
    <name evidence="1" type="ORF">HPP92_028381</name>
</gene>
<accession>A0A835P812</accession>
<dbReference type="EMBL" id="JADCNM010000470">
    <property type="protein sequence ID" value="KAG0447344.1"/>
    <property type="molecule type" value="Genomic_DNA"/>
</dbReference>
<evidence type="ECO:0000313" key="1">
    <source>
        <dbReference type="EMBL" id="KAG0447344.1"/>
    </source>
</evidence>